<name>A0A6C2U1R4_PONDE</name>
<feature type="chain" id="PRO_5025390376" evidence="1">
    <location>
        <begin position="31"/>
        <end position="817"/>
    </location>
</feature>
<evidence type="ECO:0000256" key="1">
    <source>
        <dbReference type="SAM" id="SignalP"/>
    </source>
</evidence>
<evidence type="ECO:0000313" key="2">
    <source>
        <dbReference type="EMBL" id="VGO13326.1"/>
    </source>
</evidence>
<dbReference type="EMBL" id="CAAHFG010000001">
    <property type="protein sequence ID" value="VGO13326.1"/>
    <property type="molecule type" value="Genomic_DNA"/>
</dbReference>
<organism evidence="2 3">
    <name type="scientific">Pontiella desulfatans</name>
    <dbReference type="NCBI Taxonomy" id="2750659"/>
    <lineage>
        <taxon>Bacteria</taxon>
        <taxon>Pseudomonadati</taxon>
        <taxon>Kiritimatiellota</taxon>
        <taxon>Kiritimatiellia</taxon>
        <taxon>Kiritimatiellales</taxon>
        <taxon>Pontiellaceae</taxon>
        <taxon>Pontiella</taxon>
    </lineage>
</organism>
<sequence length="817" mass="90237">MSSLRLSRLITNPMRNCFLVLFSLALGAFAAPEFKESLVDGRRKIEVFGDWHIGETVEAADTLYEIHGNIVLETNGVWKLSNSEVRVMCNFSREFEMRWNGGTFITTNCTVGGIKVDNRLRASNFALKDGRWDGVDTTVQNTYGITFHWNGDFRGVLRGKRFNAGPNPDSIIISGGADIVLEDSTFPLSLGLHTEQGGKVNLDLPCGEALTRTFDKSTLCGAEPFRAELKNVTVPHWFVFVRNIWPNNPKSEITIDRCENLMLSLLGHNVTGAVSLSPDLSSDVRMGSVKVMKGKGPVNLRMYGGLYFSGKENDAKITGPAKIAELMLWGGKVQVAGNNSKDIFLGCTTLDVHGTGVLEIDHAVLGREQGNGQVIIKDEGKIMANHVDLGSLIVKTEGNGTIEFRDFEKKAEVKTKENGGKIVFKEPREVVTVSSDWKIADQQSFVNKHLVVDGNLTFEKGGELELDDCILEIKGEYSRHRQIYWKGGKLITRNSTVGGGVHDGVYANTIFNLNDGEWDAVDTTVQYSYGITFSQETVGKFRATRLRQGPSPDSVIVSGKADVVLTDSQFVVGLALYCLKGGEYALDLPVNRRFSAKYDSSNLPADYSLELNNHLVPSQWFVFFRRIEPGKPECVVTLNDCPNFLPHLLGHNIAGDVQLGFDFKQPLKIANLTIKRGDQFYPWAYQWGTYFTGEKTDAHIKGPAVIGEHMQWAGNVKMQDMTVTCTTLDLHNEAKLQLQDVRLARPLDWVDDGSTGEFHVRNNAVATGTNVDLGRLVLHTSNSGAIDFTNVTSSIGPQKIREEGGEINLGGFQPLEQ</sequence>
<accession>A0A6C2U1R4</accession>
<feature type="signal peptide" evidence="1">
    <location>
        <begin position="1"/>
        <end position="30"/>
    </location>
</feature>
<proteinExistence type="predicted"/>
<protein>
    <submittedName>
        <fullName evidence="2">Uncharacterized protein</fullName>
    </submittedName>
</protein>
<evidence type="ECO:0000313" key="3">
    <source>
        <dbReference type="Proteomes" id="UP000366872"/>
    </source>
</evidence>
<keyword evidence="1" id="KW-0732">Signal</keyword>
<dbReference type="AlphaFoldDB" id="A0A6C2U1R4"/>
<gene>
    <name evidence="2" type="ORF">PDESU_01882</name>
</gene>
<dbReference type="Proteomes" id="UP000366872">
    <property type="component" value="Unassembled WGS sequence"/>
</dbReference>
<reference evidence="2 3" key="1">
    <citation type="submission" date="2019-04" db="EMBL/GenBank/DDBJ databases">
        <authorList>
            <person name="Van Vliet M D."/>
        </authorList>
    </citation>
    <scope>NUCLEOTIDE SEQUENCE [LARGE SCALE GENOMIC DNA]</scope>
    <source>
        <strain evidence="2 3">F1</strain>
    </source>
</reference>
<keyword evidence="3" id="KW-1185">Reference proteome</keyword>